<reference evidence="2 3" key="1">
    <citation type="journal article" date="2019" name="Nat. Ecol. Evol.">
        <title>Megaphylogeny resolves global patterns of mushroom evolution.</title>
        <authorList>
            <person name="Varga T."/>
            <person name="Krizsan K."/>
            <person name="Foldi C."/>
            <person name="Dima B."/>
            <person name="Sanchez-Garcia M."/>
            <person name="Sanchez-Ramirez S."/>
            <person name="Szollosi G.J."/>
            <person name="Szarkandi J.G."/>
            <person name="Papp V."/>
            <person name="Albert L."/>
            <person name="Andreopoulos W."/>
            <person name="Angelini C."/>
            <person name="Antonin V."/>
            <person name="Barry K.W."/>
            <person name="Bougher N.L."/>
            <person name="Buchanan P."/>
            <person name="Buyck B."/>
            <person name="Bense V."/>
            <person name="Catcheside P."/>
            <person name="Chovatia M."/>
            <person name="Cooper J."/>
            <person name="Damon W."/>
            <person name="Desjardin D."/>
            <person name="Finy P."/>
            <person name="Geml J."/>
            <person name="Haridas S."/>
            <person name="Hughes K."/>
            <person name="Justo A."/>
            <person name="Karasinski D."/>
            <person name="Kautmanova I."/>
            <person name="Kiss B."/>
            <person name="Kocsube S."/>
            <person name="Kotiranta H."/>
            <person name="LaButti K.M."/>
            <person name="Lechner B.E."/>
            <person name="Liimatainen K."/>
            <person name="Lipzen A."/>
            <person name="Lukacs Z."/>
            <person name="Mihaltcheva S."/>
            <person name="Morgado L.N."/>
            <person name="Niskanen T."/>
            <person name="Noordeloos M.E."/>
            <person name="Ohm R.A."/>
            <person name="Ortiz-Santana B."/>
            <person name="Ovrebo C."/>
            <person name="Racz N."/>
            <person name="Riley R."/>
            <person name="Savchenko A."/>
            <person name="Shiryaev A."/>
            <person name="Soop K."/>
            <person name="Spirin V."/>
            <person name="Szebenyi C."/>
            <person name="Tomsovsky M."/>
            <person name="Tulloss R.E."/>
            <person name="Uehling J."/>
            <person name="Grigoriev I.V."/>
            <person name="Vagvolgyi C."/>
            <person name="Papp T."/>
            <person name="Martin F.M."/>
            <person name="Miettinen O."/>
            <person name="Hibbett D.S."/>
            <person name="Nagy L.G."/>
        </authorList>
    </citation>
    <scope>NUCLEOTIDE SEQUENCE [LARGE SCALE GENOMIC DNA]</scope>
    <source>
        <strain evidence="2 3">CBS 309.79</strain>
    </source>
</reference>
<name>A0A5C3QJZ9_9AGAR</name>
<feature type="region of interest" description="Disordered" evidence="1">
    <location>
        <begin position="119"/>
        <end position="179"/>
    </location>
</feature>
<dbReference type="AlphaFoldDB" id="A0A5C3QJZ9"/>
<dbReference type="STRING" id="1884261.A0A5C3QJZ9"/>
<evidence type="ECO:0000313" key="3">
    <source>
        <dbReference type="Proteomes" id="UP000305067"/>
    </source>
</evidence>
<organism evidence="2 3">
    <name type="scientific">Pterulicium gracile</name>
    <dbReference type="NCBI Taxonomy" id="1884261"/>
    <lineage>
        <taxon>Eukaryota</taxon>
        <taxon>Fungi</taxon>
        <taxon>Dikarya</taxon>
        <taxon>Basidiomycota</taxon>
        <taxon>Agaricomycotina</taxon>
        <taxon>Agaricomycetes</taxon>
        <taxon>Agaricomycetidae</taxon>
        <taxon>Agaricales</taxon>
        <taxon>Pleurotineae</taxon>
        <taxon>Pterulaceae</taxon>
        <taxon>Pterulicium</taxon>
    </lineage>
</organism>
<evidence type="ECO:0000313" key="2">
    <source>
        <dbReference type="EMBL" id="TFL01678.1"/>
    </source>
</evidence>
<evidence type="ECO:0000256" key="1">
    <source>
        <dbReference type="SAM" id="MobiDB-lite"/>
    </source>
</evidence>
<proteinExistence type="predicted"/>
<accession>A0A5C3QJZ9</accession>
<dbReference type="EMBL" id="ML178824">
    <property type="protein sequence ID" value="TFL01678.1"/>
    <property type="molecule type" value="Genomic_DNA"/>
</dbReference>
<protein>
    <submittedName>
        <fullName evidence="2">Uncharacterized protein</fullName>
    </submittedName>
</protein>
<feature type="compositionally biased region" description="Basic and acidic residues" evidence="1">
    <location>
        <begin position="121"/>
        <end position="131"/>
    </location>
</feature>
<gene>
    <name evidence="2" type="ORF">BDV98DRAFT_548329</name>
</gene>
<sequence length="179" mass="19859">MTDLTYCYLHMTRNELLVLDTLETPDYIDGSLSDDAMDIPLSMVPPNPEESDILPSQVHPSYPYGNPTMMDHPSTQPRHPWDPSSRALFEDMDYEGGGVNGLGRWNELALEELLPVDEEKETAKRAAEARKMASGATGGGQPPPQAAPVLDPGDSEEGELDENNDLEDYFEEDDTEEFV</sequence>
<keyword evidence="3" id="KW-1185">Reference proteome</keyword>
<dbReference type="Proteomes" id="UP000305067">
    <property type="component" value="Unassembled WGS sequence"/>
</dbReference>
<feature type="compositionally biased region" description="Acidic residues" evidence="1">
    <location>
        <begin position="153"/>
        <end position="179"/>
    </location>
</feature>
<dbReference type="OrthoDB" id="2351920at2759"/>